<evidence type="ECO:0000313" key="2">
    <source>
        <dbReference type="Proteomes" id="UP000800041"/>
    </source>
</evidence>
<sequence>INLVGAVMTSNELFLNVISHLPVESIIALYSVSKRFYWYFNSFYTTFVLAVIRQNCAYAERIWPWRTYPSLCIPDPARRPHPFAHMAARPTYHGARPVASLRYLQMVLYRHKSVLQIWGLLCKAGHNLPKAVIPVIGKLWYLMDIGTNALRIGTIHCAKYFSNNELELAMLFFMKLDMRFNDPVSGHGSTSLRERLLGERSMSTLLKTLKREALTSKIDLIRLHVAYDYKDRNPAYAHLPMFGIQAQFVSRGNLEHWGRSDYAANAPVPMVQLLRPDQLVLKESVRRQMHLERKVMDYLLYGFLD</sequence>
<name>A0A6G1GM01_9PEZI</name>
<evidence type="ECO:0000313" key="1">
    <source>
        <dbReference type="EMBL" id="KAF1981748.1"/>
    </source>
</evidence>
<dbReference type="EMBL" id="ML977194">
    <property type="protein sequence ID" value="KAF1981748.1"/>
    <property type="molecule type" value="Genomic_DNA"/>
</dbReference>
<keyword evidence="2" id="KW-1185">Reference proteome</keyword>
<dbReference type="InterPro" id="IPR036047">
    <property type="entry name" value="F-box-like_dom_sf"/>
</dbReference>
<proteinExistence type="predicted"/>
<dbReference type="AlphaFoldDB" id="A0A6G1GM01"/>
<dbReference type="CDD" id="cd09917">
    <property type="entry name" value="F-box_SF"/>
    <property type="match status" value="1"/>
</dbReference>
<gene>
    <name evidence="1" type="ORF">K402DRAFT_304657</name>
</gene>
<feature type="non-terminal residue" evidence="1">
    <location>
        <position position="1"/>
    </location>
</feature>
<dbReference type="Proteomes" id="UP000800041">
    <property type="component" value="Unassembled WGS sequence"/>
</dbReference>
<evidence type="ECO:0008006" key="3">
    <source>
        <dbReference type="Google" id="ProtNLM"/>
    </source>
</evidence>
<feature type="non-terminal residue" evidence="1">
    <location>
        <position position="305"/>
    </location>
</feature>
<dbReference type="SUPFAM" id="SSF81383">
    <property type="entry name" value="F-box domain"/>
    <property type="match status" value="1"/>
</dbReference>
<reference evidence="1" key="1">
    <citation type="journal article" date="2020" name="Stud. Mycol.">
        <title>101 Dothideomycetes genomes: a test case for predicting lifestyles and emergence of pathogens.</title>
        <authorList>
            <person name="Haridas S."/>
            <person name="Albert R."/>
            <person name="Binder M."/>
            <person name="Bloem J."/>
            <person name="Labutti K."/>
            <person name="Salamov A."/>
            <person name="Andreopoulos B."/>
            <person name="Baker S."/>
            <person name="Barry K."/>
            <person name="Bills G."/>
            <person name="Bluhm B."/>
            <person name="Cannon C."/>
            <person name="Castanera R."/>
            <person name="Culley D."/>
            <person name="Daum C."/>
            <person name="Ezra D."/>
            <person name="Gonzalez J."/>
            <person name="Henrissat B."/>
            <person name="Kuo A."/>
            <person name="Liang C."/>
            <person name="Lipzen A."/>
            <person name="Lutzoni F."/>
            <person name="Magnuson J."/>
            <person name="Mondo S."/>
            <person name="Nolan M."/>
            <person name="Ohm R."/>
            <person name="Pangilinan J."/>
            <person name="Park H.-J."/>
            <person name="Ramirez L."/>
            <person name="Alfaro M."/>
            <person name="Sun H."/>
            <person name="Tritt A."/>
            <person name="Yoshinaga Y."/>
            <person name="Zwiers L.-H."/>
            <person name="Turgeon B."/>
            <person name="Goodwin S."/>
            <person name="Spatafora J."/>
            <person name="Crous P."/>
            <person name="Grigoriev I."/>
        </authorList>
    </citation>
    <scope>NUCLEOTIDE SEQUENCE</scope>
    <source>
        <strain evidence="1">CBS 113979</strain>
    </source>
</reference>
<organism evidence="1 2">
    <name type="scientific">Aulographum hederae CBS 113979</name>
    <dbReference type="NCBI Taxonomy" id="1176131"/>
    <lineage>
        <taxon>Eukaryota</taxon>
        <taxon>Fungi</taxon>
        <taxon>Dikarya</taxon>
        <taxon>Ascomycota</taxon>
        <taxon>Pezizomycotina</taxon>
        <taxon>Dothideomycetes</taxon>
        <taxon>Pleosporomycetidae</taxon>
        <taxon>Aulographales</taxon>
        <taxon>Aulographaceae</taxon>
    </lineage>
</organism>
<accession>A0A6G1GM01</accession>
<dbReference type="OrthoDB" id="4966at2759"/>
<protein>
    <recommendedName>
        <fullName evidence="3">F-box domain-containing protein</fullName>
    </recommendedName>
</protein>